<dbReference type="InterPro" id="IPR048666">
    <property type="entry name" value="RedAm-like_C"/>
</dbReference>
<dbReference type="PIRSF" id="PIRSF000103">
    <property type="entry name" value="HIBADH"/>
    <property type="match status" value="1"/>
</dbReference>
<dbReference type="Proteomes" id="UP001595859">
    <property type="component" value="Unassembled WGS sequence"/>
</dbReference>
<dbReference type="InterPro" id="IPR036291">
    <property type="entry name" value="NAD(P)-bd_dom_sf"/>
</dbReference>
<evidence type="ECO:0000256" key="1">
    <source>
        <dbReference type="ARBA" id="ARBA00009080"/>
    </source>
</evidence>
<proteinExistence type="inferred from homology"/>
<gene>
    <name evidence="5" type="ORF">ACFPCV_08595</name>
</gene>
<evidence type="ECO:0000256" key="2">
    <source>
        <dbReference type="ARBA" id="ARBA00023002"/>
    </source>
</evidence>
<evidence type="ECO:0000313" key="5">
    <source>
        <dbReference type="EMBL" id="MFC4853563.1"/>
    </source>
</evidence>
<evidence type="ECO:0000259" key="3">
    <source>
        <dbReference type="Pfam" id="PF03446"/>
    </source>
</evidence>
<sequence>MNTTVIGLGKMGRALAAALVARGHDTTVWNRTPGRAGDLAVTNAQTAADAVAANELVILCLLDFESVVDVLDGVELTGRTIVNLTTGTPAEAAKLSALVTGRGAAFLDGGIMAIPSMIGSPAAVVLYSGDEQAFRRAQDVLSAFGDRRYLGAEPGLAALNDIAMLTGMYGMLGGFVHAAAMVRTEGVPVVEFTETLLIPWLRAMFPALVDMAGQIDSGDYTAEESDLAMQVANDGIGEVSRAQGVSTELSDPLFALMRRRVEQGHGGDDFPSVIELLS</sequence>
<feature type="domain" description="6-phosphogluconate dehydrogenase NADP-binding" evidence="3">
    <location>
        <begin position="4"/>
        <end position="147"/>
    </location>
</feature>
<dbReference type="Pfam" id="PF21761">
    <property type="entry name" value="RedAm-like_C"/>
    <property type="match status" value="1"/>
</dbReference>
<accession>A0ABV9RYB9</accession>
<dbReference type="GO" id="GO:0016491">
    <property type="term" value="F:oxidoreductase activity"/>
    <property type="evidence" value="ECO:0007669"/>
    <property type="project" value="UniProtKB-KW"/>
</dbReference>
<feature type="domain" description="NADPH-dependent reductive aminase-like C-terminal" evidence="4">
    <location>
        <begin position="153"/>
        <end position="277"/>
    </location>
</feature>
<dbReference type="InterPro" id="IPR051265">
    <property type="entry name" value="HIBADH-related_NP60_sf"/>
</dbReference>
<evidence type="ECO:0000259" key="4">
    <source>
        <dbReference type="Pfam" id="PF21761"/>
    </source>
</evidence>
<dbReference type="SUPFAM" id="SSF51735">
    <property type="entry name" value="NAD(P)-binding Rossmann-fold domains"/>
    <property type="match status" value="1"/>
</dbReference>
<dbReference type="PANTHER" id="PTHR43580">
    <property type="entry name" value="OXIDOREDUCTASE GLYR1-RELATED"/>
    <property type="match status" value="1"/>
</dbReference>
<comment type="caution">
    <text evidence="5">The sequence shown here is derived from an EMBL/GenBank/DDBJ whole genome shotgun (WGS) entry which is preliminary data.</text>
</comment>
<dbReference type="EMBL" id="JBHSIS010000003">
    <property type="protein sequence ID" value="MFC4853563.1"/>
    <property type="molecule type" value="Genomic_DNA"/>
</dbReference>
<dbReference type="Gene3D" id="3.40.50.720">
    <property type="entry name" value="NAD(P)-binding Rossmann-like Domain"/>
    <property type="match status" value="1"/>
</dbReference>
<dbReference type="EC" id="1.1.-.-" evidence="5"/>
<keyword evidence="6" id="KW-1185">Reference proteome</keyword>
<protein>
    <submittedName>
        <fullName evidence="5">NAD(P)-dependent oxidoreductase</fullName>
        <ecNumber evidence="5">1.1.-.-</ecNumber>
    </submittedName>
</protein>
<dbReference type="Gene3D" id="1.10.1040.10">
    <property type="entry name" value="N-(1-d-carboxylethyl)-l-norvaline Dehydrogenase, domain 2"/>
    <property type="match status" value="1"/>
</dbReference>
<reference evidence="6" key="1">
    <citation type="journal article" date="2019" name="Int. J. Syst. Evol. Microbiol.">
        <title>The Global Catalogue of Microorganisms (GCM) 10K type strain sequencing project: providing services to taxonomists for standard genome sequencing and annotation.</title>
        <authorList>
            <consortium name="The Broad Institute Genomics Platform"/>
            <consortium name="The Broad Institute Genome Sequencing Center for Infectious Disease"/>
            <person name="Wu L."/>
            <person name="Ma J."/>
        </authorList>
    </citation>
    <scope>NUCLEOTIDE SEQUENCE [LARGE SCALE GENOMIC DNA]</scope>
    <source>
        <strain evidence="6">ZS-22-S1</strain>
    </source>
</reference>
<dbReference type="RefSeq" id="WP_378055511.1">
    <property type="nucleotide sequence ID" value="NZ_JBHSIS010000003.1"/>
</dbReference>
<dbReference type="InterPro" id="IPR006115">
    <property type="entry name" value="6PGDH_NADP-bd"/>
</dbReference>
<evidence type="ECO:0000313" key="6">
    <source>
        <dbReference type="Proteomes" id="UP001595859"/>
    </source>
</evidence>
<dbReference type="PANTHER" id="PTHR43580:SF2">
    <property type="entry name" value="CYTOKINE-LIKE NUCLEAR FACTOR N-PAC"/>
    <property type="match status" value="1"/>
</dbReference>
<name>A0ABV9RYB9_9PSEU</name>
<organism evidence="5 6">
    <name type="scientific">Actinophytocola glycyrrhizae</name>
    <dbReference type="NCBI Taxonomy" id="2044873"/>
    <lineage>
        <taxon>Bacteria</taxon>
        <taxon>Bacillati</taxon>
        <taxon>Actinomycetota</taxon>
        <taxon>Actinomycetes</taxon>
        <taxon>Pseudonocardiales</taxon>
        <taxon>Pseudonocardiaceae</taxon>
    </lineage>
</organism>
<dbReference type="InterPro" id="IPR013328">
    <property type="entry name" value="6PGD_dom2"/>
</dbReference>
<keyword evidence="2 5" id="KW-0560">Oxidoreductase</keyword>
<comment type="similarity">
    <text evidence="1">Belongs to the HIBADH-related family.</text>
</comment>
<dbReference type="InterPro" id="IPR015815">
    <property type="entry name" value="HIBADH-related"/>
</dbReference>
<dbReference type="Pfam" id="PF03446">
    <property type="entry name" value="NAD_binding_2"/>
    <property type="match status" value="1"/>
</dbReference>